<sequence>MKIQPTAAQVQIRDSNQMGMLVVAPAGCGKSEALALRVQGMLRRGVAAGARRILVATFSNRAKDNIRERLRHYLTPAELRDKVTVINFHGLSARLYRSHAAAIGLDPEWTLPENDWVKEQCQRAGLNYGQAAGVDKVLQCIKQDPVNDADVLRLVEAHGNVDALEIEQLRVQDQQLTYDDLPRMAELILARDEVADLYRVHFVAVVVDEFQDLTPQQLRIIKRIGAGRTTYAGDLAQGIYGFTGAKPEEVYAQITDEVGEVVQLTESHRSSPAVLAAVNALVPLTHGTALTCAAPDTWPSGGIAVEVSHQTADAEAGWLVKLAKAILSRAPGQRIGVISRIGSRRRFADAAFTAEQGFEVHRWDDGVLDTDTARRVKSVLASMDAAAVLDADDSIEFLRDFAEFHQIQDPADRLALADALGWVLELLTQGLTLAEISKRIRVGDNSTLLTKPGVHLLSGHAGKGQQFDWVVVIGLEDGNVPFFEAKSDEALREEARVLSVMMSRARHGLILSHAAAVPALNGRVFAKEPSRFLTSALRATLTDTDGLVQWFRTASWDAIARR</sequence>
<comment type="catalytic activity">
    <reaction evidence="6">
        <text>Couples ATP hydrolysis with the unwinding of duplex DNA by translocating in the 3'-5' direction.</text>
        <dbReference type="EC" id="5.6.2.4"/>
    </reaction>
</comment>
<dbReference type="InterPro" id="IPR014016">
    <property type="entry name" value="UvrD-like_ATP-bd"/>
</dbReference>
<name>A0A345YSY2_9MICO</name>
<evidence type="ECO:0000256" key="9">
    <source>
        <dbReference type="PROSITE-ProRule" id="PRU00560"/>
    </source>
</evidence>
<keyword evidence="3 9" id="KW-0347">Helicase</keyword>
<evidence type="ECO:0000256" key="5">
    <source>
        <dbReference type="ARBA" id="ARBA00023235"/>
    </source>
</evidence>
<keyword evidence="5" id="KW-0413">Isomerase</keyword>
<dbReference type="Gene3D" id="1.10.486.10">
    <property type="entry name" value="PCRA, domain 4"/>
    <property type="match status" value="1"/>
</dbReference>
<dbReference type="InterPro" id="IPR027417">
    <property type="entry name" value="P-loop_NTPase"/>
</dbReference>
<reference evidence="12 14" key="2">
    <citation type="submission" date="2018-08" db="EMBL/GenBank/DDBJ databases">
        <title>Brachybacterium saurashtrense DSM 23186.</title>
        <authorList>
            <person name="Li Y."/>
        </authorList>
    </citation>
    <scope>NUCLEOTIDE SEQUENCE [LARGE SCALE GENOMIC DNA]</scope>
    <source>
        <strain evidence="12 14">DSM 23186</strain>
    </source>
</reference>
<evidence type="ECO:0000256" key="4">
    <source>
        <dbReference type="ARBA" id="ARBA00022840"/>
    </source>
</evidence>
<organism evidence="12 14">
    <name type="scientific">Brachybacterium saurashtrense</name>
    <dbReference type="NCBI Taxonomy" id="556288"/>
    <lineage>
        <taxon>Bacteria</taxon>
        <taxon>Bacillati</taxon>
        <taxon>Actinomycetota</taxon>
        <taxon>Actinomycetes</taxon>
        <taxon>Micrococcales</taxon>
        <taxon>Dermabacteraceae</taxon>
        <taxon>Brachybacterium</taxon>
    </lineage>
</organism>
<dbReference type="GO" id="GO:0043138">
    <property type="term" value="F:3'-5' DNA helicase activity"/>
    <property type="evidence" value="ECO:0007669"/>
    <property type="project" value="UniProtKB-EC"/>
</dbReference>
<dbReference type="InterPro" id="IPR000212">
    <property type="entry name" value="DNA_helicase_UvrD/REP"/>
</dbReference>
<evidence type="ECO:0000256" key="7">
    <source>
        <dbReference type="ARBA" id="ARBA00034808"/>
    </source>
</evidence>
<dbReference type="GO" id="GO:0000725">
    <property type="term" value="P:recombinational repair"/>
    <property type="evidence" value="ECO:0007669"/>
    <property type="project" value="TreeGrafter"/>
</dbReference>
<evidence type="ECO:0000256" key="2">
    <source>
        <dbReference type="ARBA" id="ARBA00022801"/>
    </source>
</evidence>
<dbReference type="Pfam" id="PF00580">
    <property type="entry name" value="UvrD-helicase"/>
    <property type="match status" value="1"/>
</dbReference>
<dbReference type="PROSITE" id="PS51198">
    <property type="entry name" value="UVRD_HELICASE_ATP_BIND"/>
    <property type="match status" value="1"/>
</dbReference>
<keyword evidence="1 9" id="KW-0547">Nucleotide-binding</keyword>
<dbReference type="Proteomes" id="UP000282185">
    <property type="component" value="Unassembled WGS sequence"/>
</dbReference>
<dbReference type="GO" id="GO:0003677">
    <property type="term" value="F:DNA binding"/>
    <property type="evidence" value="ECO:0007669"/>
    <property type="project" value="InterPro"/>
</dbReference>
<evidence type="ECO:0000313" key="14">
    <source>
        <dbReference type="Proteomes" id="UP000282185"/>
    </source>
</evidence>
<dbReference type="InterPro" id="IPR014017">
    <property type="entry name" value="DNA_helicase_UvrD-like_C"/>
</dbReference>
<dbReference type="Gene3D" id="3.40.50.300">
    <property type="entry name" value="P-loop containing nucleotide triphosphate hydrolases"/>
    <property type="match status" value="3"/>
</dbReference>
<reference evidence="11 13" key="1">
    <citation type="submission" date="2018-07" db="EMBL/GenBank/DDBJ databases">
        <title>Brachybacterium saurashtrense DSM 23186 genome sequence.</title>
        <authorList>
            <person name="Guo L."/>
        </authorList>
    </citation>
    <scope>NUCLEOTIDE SEQUENCE [LARGE SCALE GENOMIC DNA]</scope>
    <source>
        <strain evidence="11 13">DSM 23186</strain>
    </source>
</reference>
<protein>
    <recommendedName>
        <fullName evidence="7">DNA 3'-5' helicase</fullName>
        <ecNumber evidence="7">5.6.2.4</ecNumber>
    </recommendedName>
</protein>
<dbReference type="SUPFAM" id="SSF52540">
    <property type="entry name" value="P-loop containing nucleoside triphosphate hydrolases"/>
    <property type="match status" value="1"/>
</dbReference>
<evidence type="ECO:0000256" key="8">
    <source>
        <dbReference type="ARBA" id="ARBA00048988"/>
    </source>
</evidence>
<dbReference type="AlphaFoldDB" id="A0A345YSY2"/>
<feature type="binding site" evidence="9">
    <location>
        <begin position="24"/>
        <end position="31"/>
    </location>
    <ligand>
        <name>ATP</name>
        <dbReference type="ChEBI" id="CHEBI:30616"/>
    </ligand>
</feature>
<dbReference type="PANTHER" id="PTHR11070">
    <property type="entry name" value="UVRD / RECB / PCRA DNA HELICASE FAMILY MEMBER"/>
    <property type="match status" value="1"/>
</dbReference>
<dbReference type="KEGG" id="bsau:DWV08_16350"/>
<evidence type="ECO:0000256" key="1">
    <source>
        <dbReference type="ARBA" id="ARBA00022741"/>
    </source>
</evidence>
<dbReference type="PANTHER" id="PTHR11070:SF2">
    <property type="entry name" value="ATP-DEPENDENT DNA HELICASE SRS2"/>
    <property type="match status" value="1"/>
</dbReference>
<dbReference type="EC" id="5.6.2.4" evidence="7"/>
<dbReference type="Pfam" id="PF13361">
    <property type="entry name" value="UvrD_C"/>
    <property type="match status" value="1"/>
</dbReference>
<keyword evidence="2 9" id="KW-0378">Hydrolase</keyword>
<evidence type="ECO:0000256" key="3">
    <source>
        <dbReference type="ARBA" id="ARBA00022806"/>
    </source>
</evidence>
<dbReference type="OrthoDB" id="9810135at2"/>
<gene>
    <name evidence="11" type="ORF">DWV08_16350</name>
    <name evidence="12" type="ORF">DXU92_16245</name>
</gene>
<evidence type="ECO:0000313" key="13">
    <source>
        <dbReference type="Proteomes" id="UP000254236"/>
    </source>
</evidence>
<evidence type="ECO:0000313" key="11">
    <source>
        <dbReference type="EMBL" id="AXK47034.1"/>
    </source>
</evidence>
<evidence type="ECO:0000256" key="6">
    <source>
        <dbReference type="ARBA" id="ARBA00034617"/>
    </source>
</evidence>
<evidence type="ECO:0000259" key="10">
    <source>
        <dbReference type="PROSITE" id="PS51198"/>
    </source>
</evidence>
<feature type="domain" description="UvrD-like helicase ATP-binding" evidence="10">
    <location>
        <begin position="3"/>
        <end position="271"/>
    </location>
</feature>
<accession>A0A345YSY2</accession>
<dbReference type="GO" id="GO:0005524">
    <property type="term" value="F:ATP binding"/>
    <property type="evidence" value="ECO:0007669"/>
    <property type="project" value="UniProtKB-UniRule"/>
</dbReference>
<dbReference type="Proteomes" id="UP000254236">
    <property type="component" value="Chromosome"/>
</dbReference>
<keyword evidence="13" id="KW-1185">Reference proteome</keyword>
<keyword evidence="4 9" id="KW-0067">ATP-binding</keyword>
<dbReference type="GO" id="GO:0016787">
    <property type="term" value="F:hydrolase activity"/>
    <property type="evidence" value="ECO:0007669"/>
    <property type="project" value="UniProtKB-UniRule"/>
</dbReference>
<dbReference type="EMBL" id="QSWH01000011">
    <property type="protein sequence ID" value="RRR20883.1"/>
    <property type="molecule type" value="Genomic_DNA"/>
</dbReference>
<proteinExistence type="predicted"/>
<comment type="catalytic activity">
    <reaction evidence="8">
        <text>ATP + H2O = ADP + phosphate + H(+)</text>
        <dbReference type="Rhea" id="RHEA:13065"/>
        <dbReference type="ChEBI" id="CHEBI:15377"/>
        <dbReference type="ChEBI" id="CHEBI:15378"/>
        <dbReference type="ChEBI" id="CHEBI:30616"/>
        <dbReference type="ChEBI" id="CHEBI:43474"/>
        <dbReference type="ChEBI" id="CHEBI:456216"/>
        <dbReference type="EC" id="5.6.2.4"/>
    </reaction>
</comment>
<dbReference type="RefSeq" id="WP_115414781.1">
    <property type="nucleotide sequence ID" value="NZ_CP031356.1"/>
</dbReference>
<dbReference type="EMBL" id="CP031356">
    <property type="protein sequence ID" value="AXK47034.1"/>
    <property type="molecule type" value="Genomic_DNA"/>
</dbReference>
<evidence type="ECO:0000313" key="12">
    <source>
        <dbReference type="EMBL" id="RRR20883.1"/>
    </source>
</evidence>